<reference evidence="3" key="1">
    <citation type="journal article" date="2013" name="Nature">
        <title>The genomes of four tapeworm species reveal adaptations to parasitism.</title>
        <authorList>
            <person name="Tsai I.J."/>
            <person name="Zarowiecki M."/>
            <person name="Holroyd N."/>
            <person name="Garciarrubio A."/>
            <person name="Sanchez-Flores A."/>
            <person name="Brooks K.L."/>
            <person name="Tracey A."/>
            <person name="Bobes R.J."/>
            <person name="Fragoso G."/>
            <person name="Sciutto E."/>
            <person name="Aslett M."/>
            <person name="Beasley H."/>
            <person name="Bennett H.M."/>
            <person name="Cai J."/>
            <person name="Camicia F."/>
            <person name="Clark R."/>
            <person name="Cucher M."/>
            <person name="De Silva N."/>
            <person name="Day T.A."/>
            <person name="Deplazes P."/>
            <person name="Estrada K."/>
            <person name="Fernandez C."/>
            <person name="Holland P.W."/>
            <person name="Hou J."/>
            <person name="Hu S."/>
            <person name="Huckvale T."/>
            <person name="Hung S.S."/>
            <person name="Kamenetzky L."/>
            <person name="Keane J.A."/>
            <person name="Kiss F."/>
            <person name="Koziol U."/>
            <person name="Lambert O."/>
            <person name="Liu K."/>
            <person name="Luo X."/>
            <person name="Luo Y."/>
            <person name="Macchiaroli N."/>
            <person name="Nichol S."/>
            <person name="Paps J."/>
            <person name="Parkinson J."/>
            <person name="Pouchkina-Stantcheva N."/>
            <person name="Riddiford N."/>
            <person name="Rosenzvit M."/>
            <person name="Salinas G."/>
            <person name="Wasmuth J.D."/>
            <person name="Zamanian M."/>
            <person name="Zheng Y."/>
            <person name="Cai X."/>
            <person name="Soberon X."/>
            <person name="Olson P.D."/>
            <person name="Laclette J.P."/>
            <person name="Brehm K."/>
            <person name="Berriman M."/>
            <person name="Garciarrubio A."/>
            <person name="Bobes R.J."/>
            <person name="Fragoso G."/>
            <person name="Sanchez-Flores A."/>
            <person name="Estrada K."/>
            <person name="Cevallos M.A."/>
            <person name="Morett E."/>
            <person name="Gonzalez V."/>
            <person name="Portillo T."/>
            <person name="Ochoa-Leyva A."/>
            <person name="Jose M.V."/>
            <person name="Sciutto E."/>
            <person name="Landa A."/>
            <person name="Jimenez L."/>
            <person name="Valdes V."/>
            <person name="Carrero J.C."/>
            <person name="Larralde C."/>
            <person name="Morales-Montor J."/>
            <person name="Limon-Lason J."/>
            <person name="Soberon X."/>
            <person name="Laclette J.P."/>
        </authorList>
    </citation>
    <scope>NUCLEOTIDE SEQUENCE [LARGE SCALE GENOMIC DNA]</scope>
</reference>
<dbReference type="Pfam" id="PF05071">
    <property type="entry name" value="NDUFA12"/>
    <property type="match status" value="1"/>
</dbReference>
<evidence type="ECO:0000256" key="1">
    <source>
        <dbReference type="ARBA" id="ARBA00007355"/>
    </source>
</evidence>
<keyword evidence="2" id="KW-0496">Mitochondrion</keyword>
<accession>A0A068Y789</accession>
<dbReference type="PANTHER" id="PTHR12910">
    <property type="entry name" value="NADH-UBIQUINONE OXIDOREDUCTASE SUBUNIT B17.2"/>
    <property type="match status" value="1"/>
</dbReference>
<gene>
    <name evidence="3" type="ORF">EmuJ_000795900</name>
</gene>
<keyword evidence="2" id="KW-0813">Transport</keyword>
<keyword evidence="2" id="KW-0249">Electron transport</keyword>
<dbReference type="InterPro" id="IPR007763">
    <property type="entry name" value="NDUFA12"/>
</dbReference>
<dbReference type="eggNOG" id="KOG3382">
    <property type="taxonomic scope" value="Eukaryota"/>
</dbReference>
<sequence length="142" mass="16573">MASLLSKWSRFLTIIKQNGGIRGSIVMLFRTDELKDGTLVGEDYLGNKYYKNDRYFLGRNRWVVYGNRFGWDYEGSQIPPEWHRWLHYMTDETPIQNPPERHSVSQICALCYIKAKGGNLDPKVIFRSLVYDLSVSTAIFLE</sequence>
<keyword evidence="2" id="KW-0999">Mitochondrion inner membrane</keyword>
<dbReference type="GO" id="GO:0005743">
    <property type="term" value="C:mitochondrial inner membrane"/>
    <property type="evidence" value="ECO:0007669"/>
    <property type="project" value="UniProtKB-SubCell"/>
</dbReference>
<dbReference type="PANTHER" id="PTHR12910:SF2">
    <property type="entry name" value="NADH DEHYDROGENASE [UBIQUINONE] 1 ALPHA SUBCOMPLEX SUBUNIT 12"/>
    <property type="match status" value="1"/>
</dbReference>
<organism evidence="3 4">
    <name type="scientific">Echinococcus multilocularis</name>
    <name type="common">Fox tapeworm</name>
    <dbReference type="NCBI Taxonomy" id="6211"/>
    <lineage>
        <taxon>Eukaryota</taxon>
        <taxon>Metazoa</taxon>
        <taxon>Spiralia</taxon>
        <taxon>Lophotrochozoa</taxon>
        <taxon>Platyhelminthes</taxon>
        <taxon>Cestoda</taxon>
        <taxon>Eucestoda</taxon>
        <taxon>Cyclophyllidea</taxon>
        <taxon>Taeniidae</taxon>
        <taxon>Echinococcus</taxon>
    </lineage>
</organism>
<keyword evidence="2" id="KW-0679">Respiratory chain</keyword>
<name>A0A068Y789_ECHMU</name>
<dbReference type="GO" id="GO:0006979">
    <property type="term" value="P:response to oxidative stress"/>
    <property type="evidence" value="ECO:0007669"/>
    <property type="project" value="TreeGrafter"/>
</dbReference>
<evidence type="ECO:0000313" key="4">
    <source>
        <dbReference type="Proteomes" id="UP000017246"/>
    </source>
</evidence>
<dbReference type="STRING" id="6211.A0A068Y789"/>
<dbReference type="AlphaFoldDB" id="A0A068Y789"/>
<protein>
    <recommendedName>
        <fullName evidence="2">NADH dehydrogenase [ubiquinone] 1 alpha subcomplex subunit 12</fullName>
    </recommendedName>
</protein>
<reference evidence="3" key="2">
    <citation type="submission" date="2015-11" db="EMBL/GenBank/DDBJ databases">
        <authorList>
            <person name="Zhang Y."/>
            <person name="Guo Z."/>
        </authorList>
    </citation>
    <scope>NUCLEOTIDE SEQUENCE</scope>
</reference>
<comment type="subcellular location">
    <subcellularLocation>
        <location evidence="2">Mitochondrion inner membrane</location>
        <topology evidence="2">Peripheral membrane protein</topology>
        <orientation evidence="2">Matrix side</orientation>
    </subcellularLocation>
</comment>
<comment type="function">
    <text evidence="2">Accessory subunit of the mitochondrial membrane respiratory chain NADH dehydrogenase (Complex I), that is believed not to be involved in catalysis. Complex I functions in the transfer of electrons from NADH to the respiratory chain. The immediate electron acceptor for the enzyme is believed to be ubiquinone.</text>
</comment>
<dbReference type="GO" id="GO:0045271">
    <property type="term" value="C:respiratory chain complex I"/>
    <property type="evidence" value="ECO:0007669"/>
    <property type="project" value="InterPro"/>
</dbReference>
<keyword evidence="3" id="KW-0830">Ubiquinone</keyword>
<keyword evidence="2" id="KW-0472">Membrane</keyword>
<evidence type="ECO:0000256" key="2">
    <source>
        <dbReference type="RuleBase" id="RU363103"/>
    </source>
</evidence>
<dbReference type="OrthoDB" id="274641at2759"/>
<dbReference type="Proteomes" id="UP000017246">
    <property type="component" value="Unassembled WGS sequence"/>
</dbReference>
<proteinExistence type="inferred from homology"/>
<comment type="subunit">
    <text evidence="2">Complex I is composed of 45 different subunits.</text>
</comment>
<dbReference type="EMBL" id="LN902841">
    <property type="protein sequence ID" value="CDS40381.1"/>
    <property type="molecule type" value="Genomic_DNA"/>
</dbReference>
<keyword evidence="4" id="KW-1185">Reference proteome</keyword>
<comment type="similarity">
    <text evidence="1 2">Belongs to the complex I NDUFA12 subunit family.</text>
</comment>
<evidence type="ECO:0000313" key="3">
    <source>
        <dbReference type="EMBL" id="CDS40381.1"/>
    </source>
</evidence>